<name>A0ACB5T4I6_AMBMO</name>
<gene>
    <name evidence="1" type="ORF">Amon02_000467500</name>
</gene>
<dbReference type="Proteomes" id="UP001165064">
    <property type="component" value="Unassembled WGS sequence"/>
</dbReference>
<accession>A0ACB5T4I6</accession>
<proteinExistence type="predicted"/>
<evidence type="ECO:0000313" key="1">
    <source>
        <dbReference type="EMBL" id="GME80927.1"/>
    </source>
</evidence>
<comment type="caution">
    <text evidence="1">The sequence shown here is derived from an EMBL/GenBank/DDBJ whole genome shotgun (WGS) entry which is preliminary data.</text>
</comment>
<organism evidence="1 2">
    <name type="scientific">Ambrosiozyma monospora</name>
    <name type="common">Yeast</name>
    <name type="synonym">Endomycopsis monosporus</name>
    <dbReference type="NCBI Taxonomy" id="43982"/>
    <lineage>
        <taxon>Eukaryota</taxon>
        <taxon>Fungi</taxon>
        <taxon>Dikarya</taxon>
        <taxon>Ascomycota</taxon>
        <taxon>Saccharomycotina</taxon>
        <taxon>Pichiomycetes</taxon>
        <taxon>Pichiales</taxon>
        <taxon>Pichiaceae</taxon>
        <taxon>Ambrosiozyma</taxon>
    </lineage>
</organism>
<keyword evidence="2" id="KW-1185">Reference proteome</keyword>
<sequence length="140" mass="16105">MTLPFLENEDLAAAIRFKLGVSHKNFFQDFKLIADPEQCVMDSNKFILDKRTLDQVKELSFVTNTNVVFLSPEDIPAPVNNFKITSKFEEWKKFSTIIASPSPDPTPRMIELGILSQKDLKSKKIEYECIADISELMEDW</sequence>
<reference evidence="1" key="1">
    <citation type="submission" date="2023-04" db="EMBL/GenBank/DDBJ databases">
        <title>Ambrosiozyma monospora NBRC 10751.</title>
        <authorList>
            <person name="Ichikawa N."/>
            <person name="Sato H."/>
            <person name="Tonouchi N."/>
        </authorList>
    </citation>
    <scope>NUCLEOTIDE SEQUENCE</scope>
    <source>
        <strain evidence="1">NBRC 10751</strain>
    </source>
</reference>
<evidence type="ECO:0000313" key="2">
    <source>
        <dbReference type="Proteomes" id="UP001165064"/>
    </source>
</evidence>
<protein>
    <submittedName>
        <fullName evidence="1">Unnamed protein product</fullName>
    </submittedName>
</protein>
<dbReference type="EMBL" id="BSXS01003266">
    <property type="protein sequence ID" value="GME80927.1"/>
    <property type="molecule type" value="Genomic_DNA"/>
</dbReference>